<evidence type="ECO:0000256" key="7">
    <source>
        <dbReference type="ARBA" id="ARBA00022475"/>
    </source>
</evidence>
<evidence type="ECO:0000256" key="1">
    <source>
        <dbReference type="ARBA" id="ARBA00004107"/>
    </source>
</evidence>
<dbReference type="Pfam" id="PF12698">
    <property type="entry name" value="ABC2_membrane_3"/>
    <property type="match status" value="2"/>
</dbReference>
<dbReference type="GO" id="GO:0031902">
    <property type="term" value="C:late endosome membrane"/>
    <property type="evidence" value="ECO:0007669"/>
    <property type="project" value="UniProtKB-SubCell"/>
</dbReference>
<keyword evidence="12 25" id="KW-0067">ATP-binding</keyword>
<evidence type="ECO:0000256" key="15">
    <source>
        <dbReference type="ARBA" id="ARBA00023055"/>
    </source>
</evidence>
<keyword evidence="13 23" id="KW-1133">Transmembrane helix</keyword>
<dbReference type="CDD" id="cd03263">
    <property type="entry name" value="ABC_subfamily_A"/>
    <property type="match status" value="2"/>
</dbReference>
<evidence type="ECO:0000256" key="21">
    <source>
        <dbReference type="ARBA" id="ARBA00074079"/>
    </source>
</evidence>
<keyword evidence="9" id="KW-0677">Repeat</keyword>
<keyword evidence="8 23" id="KW-0812">Transmembrane</keyword>
<feature type="transmembrane region" description="Helical" evidence="23">
    <location>
        <begin position="301"/>
        <end position="321"/>
    </location>
</feature>
<evidence type="ECO:0000256" key="18">
    <source>
        <dbReference type="ARBA" id="ARBA00023228"/>
    </source>
</evidence>
<dbReference type="SUPFAM" id="SSF52540">
    <property type="entry name" value="P-loop containing nucleoside triphosphate hydrolases"/>
    <property type="match status" value="2"/>
</dbReference>
<dbReference type="Pfam" id="PF00005">
    <property type="entry name" value="ABC_tran"/>
    <property type="match status" value="2"/>
</dbReference>
<evidence type="ECO:0000256" key="19">
    <source>
        <dbReference type="ARBA" id="ARBA00050894"/>
    </source>
</evidence>
<dbReference type="GO" id="GO:0005524">
    <property type="term" value="F:ATP binding"/>
    <property type="evidence" value="ECO:0007669"/>
    <property type="project" value="UniProtKB-KW"/>
</dbReference>
<keyword evidence="17" id="KW-0325">Glycoprotein</keyword>
<gene>
    <name evidence="25" type="ORF">PODLI_1B034314</name>
</gene>
<comment type="similarity">
    <text evidence="5">Belongs to the ABC transporter superfamily. ABCA family.</text>
</comment>
<proteinExistence type="inferred from homology"/>
<dbReference type="EMBL" id="OX395127">
    <property type="protein sequence ID" value="CAI5765698.1"/>
    <property type="molecule type" value="Genomic_DNA"/>
</dbReference>
<name>A0AA35NYH6_9SAUR</name>
<feature type="transmembrane region" description="Helical" evidence="23">
    <location>
        <begin position="1022"/>
        <end position="1044"/>
    </location>
</feature>
<dbReference type="InterPro" id="IPR003439">
    <property type="entry name" value="ABC_transporter-like_ATP-bd"/>
</dbReference>
<keyword evidence="11" id="KW-0967">Endosome</keyword>
<feature type="transmembrane region" description="Helical" evidence="23">
    <location>
        <begin position="1080"/>
        <end position="1101"/>
    </location>
</feature>
<feature type="transmembrane region" description="Helical" evidence="23">
    <location>
        <begin position="401"/>
        <end position="421"/>
    </location>
</feature>
<feature type="transmembrane region" description="Helical" evidence="23">
    <location>
        <begin position="1141"/>
        <end position="1161"/>
    </location>
</feature>
<evidence type="ECO:0000256" key="12">
    <source>
        <dbReference type="ARBA" id="ARBA00022840"/>
    </source>
</evidence>
<protein>
    <recommendedName>
        <fullName evidence="21">Cholesterol transporter ABCA5</fullName>
    </recommendedName>
    <alternativeName>
        <fullName evidence="22">ATP-binding cassette sub-family A member 5</fullName>
    </alternativeName>
</protein>
<feature type="transmembrane region" description="Helical" evidence="23">
    <location>
        <begin position="265"/>
        <end position="289"/>
    </location>
</feature>
<keyword evidence="15" id="KW-0445">Lipid transport</keyword>
<evidence type="ECO:0000256" key="8">
    <source>
        <dbReference type="ARBA" id="ARBA00022692"/>
    </source>
</evidence>
<comment type="subcellular location">
    <subcellularLocation>
        <location evidence="3">Cell membrane</location>
    </subcellularLocation>
    <subcellularLocation>
        <location evidence="4">Golgi apparatus membrane</location>
        <topology evidence="4">Multi-pass membrane protein</topology>
    </subcellularLocation>
    <subcellularLocation>
        <location evidence="1">Late endosome membrane</location>
        <topology evidence="1">Multi-pass membrane protein</topology>
    </subcellularLocation>
    <subcellularLocation>
        <location evidence="2">Lysosome membrane</location>
        <topology evidence="2">Multi-pass membrane protein</topology>
    </subcellularLocation>
</comment>
<evidence type="ECO:0000256" key="9">
    <source>
        <dbReference type="ARBA" id="ARBA00022737"/>
    </source>
</evidence>
<evidence type="ECO:0000256" key="3">
    <source>
        <dbReference type="ARBA" id="ARBA00004236"/>
    </source>
</evidence>
<evidence type="ECO:0000256" key="13">
    <source>
        <dbReference type="ARBA" id="ARBA00022989"/>
    </source>
</evidence>
<keyword evidence="26" id="KW-1185">Reference proteome</keyword>
<dbReference type="GO" id="GO:0140359">
    <property type="term" value="F:ABC-type transporter activity"/>
    <property type="evidence" value="ECO:0007669"/>
    <property type="project" value="InterPro"/>
</dbReference>
<evidence type="ECO:0000256" key="4">
    <source>
        <dbReference type="ARBA" id="ARBA00004653"/>
    </source>
</evidence>
<evidence type="ECO:0000256" key="2">
    <source>
        <dbReference type="ARBA" id="ARBA00004155"/>
    </source>
</evidence>
<dbReference type="InterPro" id="IPR013525">
    <property type="entry name" value="ABC2_TM"/>
</dbReference>
<evidence type="ECO:0000313" key="25">
    <source>
        <dbReference type="EMBL" id="CAI5765698.1"/>
    </source>
</evidence>
<dbReference type="GO" id="GO:0016887">
    <property type="term" value="F:ATP hydrolysis activity"/>
    <property type="evidence" value="ECO:0007669"/>
    <property type="project" value="InterPro"/>
</dbReference>
<dbReference type="InterPro" id="IPR003593">
    <property type="entry name" value="AAA+_ATPase"/>
</dbReference>
<dbReference type="Proteomes" id="UP001178461">
    <property type="component" value="Chromosome 2"/>
</dbReference>
<keyword evidence="18" id="KW-0458">Lysosome</keyword>
<feature type="domain" description="ABC transporter" evidence="24">
    <location>
        <begin position="482"/>
        <end position="717"/>
    </location>
</feature>
<dbReference type="GO" id="GO:0010874">
    <property type="term" value="P:regulation of cholesterol efflux"/>
    <property type="evidence" value="ECO:0007669"/>
    <property type="project" value="UniProtKB-ARBA"/>
</dbReference>
<evidence type="ECO:0000259" key="24">
    <source>
        <dbReference type="PROSITE" id="PS50893"/>
    </source>
</evidence>
<feature type="transmembrane region" description="Helical" evidence="23">
    <location>
        <begin position="1167"/>
        <end position="1189"/>
    </location>
</feature>
<feature type="transmembrane region" description="Helical" evidence="23">
    <location>
        <begin position="220"/>
        <end position="245"/>
    </location>
</feature>
<dbReference type="InterPro" id="IPR027417">
    <property type="entry name" value="P-loop_NTPase"/>
</dbReference>
<evidence type="ECO:0000256" key="10">
    <source>
        <dbReference type="ARBA" id="ARBA00022741"/>
    </source>
</evidence>
<dbReference type="FunFam" id="3.40.50.300:FF:000335">
    <property type="entry name" value="ATP binding cassette subfamily A member 5"/>
    <property type="match status" value="1"/>
</dbReference>
<comment type="catalytic activity">
    <reaction evidence="19">
        <text>cholesterol(in) + ATP + H2O = cholesterol(out) + ADP + phosphate + H(+)</text>
        <dbReference type="Rhea" id="RHEA:39051"/>
        <dbReference type="ChEBI" id="CHEBI:15377"/>
        <dbReference type="ChEBI" id="CHEBI:15378"/>
        <dbReference type="ChEBI" id="CHEBI:16113"/>
        <dbReference type="ChEBI" id="CHEBI:30616"/>
        <dbReference type="ChEBI" id="CHEBI:43474"/>
        <dbReference type="ChEBI" id="CHEBI:456216"/>
    </reaction>
    <physiologicalReaction direction="left-to-right" evidence="19">
        <dbReference type="Rhea" id="RHEA:39052"/>
    </physiologicalReaction>
</comment>
<evidence type="ECO:0000256" key="23">
    <source>
        <dbReference type="SAM" id="Phobius"/>
    </source>
</evidence>
<comment type="function">
    <text evidence="20">Cholesterol efflux transporter in macrophages that is responsible for APOAI/high-density lipoproteins (HDL) formation at the plasma membrane under high cholesterol levels and participates in reverse cholesterol transport. May play a role in the processing of autolysosomes.</text>
</comment>
<evidence type="ECO:0000313" key="26">
    <source>
        <dbReference type="Proteomes" id="UP001178461"/>
    </source>
</evidence>
<feature type="domain" description="ABC transporter" evidence="24">
    <location>
        <begin position="1291"/>
        <end position="1534"/>
    </location>
</feature>
<keyword evidence="14" id="KW-0333">Golgi apparatus</keyword>
<keyword evidence="7" id="KW-1003">Cell membrane</keyword>
<dbReference type="PANTHER" id="PTHR19229">
    <property type="entry name" value="ATP-BINDING CASSETTE TRANSPORTER SUBFAMILY A ABCA"/>
    <property type="match status" value="1"/>
</dbReference>
<dbReference type="GO" id="GO:0005319">
    <property type="term" value="F:lipid transporter activity"/>
    <property type="evidence" value="ECO:0007669"/>
    <property type="project" value="TreeGrafter"/>
</dbReference>
<reference evidence="25" key="1">
    <citation type="submission" date="2022-12" db="EMBL/GenBank/DDBJ databases">
        <authorList>
            <person name="Alioto T."/>
            <person name="Alioto T."/>
            <person name="Gomez Garrido J."/>
        </authorList>
    </citation>
    <scope>NUCLEOTIDE SEQUENCE</scope>
</reference>
<evidence type="ECO:0000256" key="22">
    <source>
        <dbReference type="ARBA" id="ARBA00082190"/>
    </source>
</evidence>
<keyword evidence="6" id="KW-0813">Transport</keyword>
<dbReference type="PANTHER" id="PTHR19229:SF100">
    <property type="entry name" value="CHOLESTEROL TRANSPORTER ABCA5"/>
    <property type="match status" value="1"/>
</dbReference>
<keyword evidence="10" id="KW-0547">Nucleotide-binding</keyword>
<dbReference type="SMART" id="SM00382">
    <property type="entry name" value="AAA"/>
    <property type="match status" value="2"/>
</dbReference>
<dbReference type="Gene3D" id="3.40.50.300">
    <property type="entry name" value="P-loop containing nucleotide triphosphate hydrolases"/>
    <property type="match status" value="2"/>
</dbReference>
<evidence type="ECO:0000256" key="20">
    <source>
        <dbReference type="ARBA" id="ARBA00057378"/>
    </source>
</evidence>
<dbReference type="FunFam" id="3.40.50.300:FF:000729">
    <property type="entry name" value="ATP-binding cassette, sub-family A (ABC1), member 5"/>
    <property type="match status" value="1"/>
</dbReference>
<dbReference type="GO" id="GO:0005886">
    <property type="term" value="C:plasma membrane"/>
    <property type="evidence" value="ECO:0007669"/>
    <property type="project" value="UniProtKB-SubCell"/>
</dbReference>
<dbReference type="PROSITE" id="PS50893">
    <property type="entry name" value="ABC_TRANSPORTER_2"/>
    <property type="match status" value="2"/>
</dbReference>
<evidence type="ECO:0000256" key="5">
    <source>
        <dbReference type="ARBA" id="ARBA00008869"/>
    </source>
</evidence>
<evidence type="ECO:0000256" key="16">
    <source>
        <dbReference type="ARBA" id="ARBA00023136"/>
    </source>
</evidence>
<dbReference type="GO" id="GO:0043691">
    <property type="term" value="P:reverse cholesterol transport"/>
    <property type="evidence" value="ECO:0007669"/>
    <property type="project" value="UniProtKB-ARBA"/>
</dbReference>
<evidence type="ECO:0000256" key="17">
    <source>
        <dbReference type="ARBA" id="ARBA00023180"/>
    </source>
</evidence>
<feature type="transmembrane region" description="Helical" evidence="23">
    <location>
        <begin position="333"/>
        <end position="352"/>
    </location>
</feature>
<accession>A0AA35NYH6</accession>
<organism evidence="25 26">
    <name type="scientific">Podarcis lilfordi</name>
    <name type="common">Lilford's wall lizard</name>
    <dbReference type="NCBI Taxonomy" id="74358"/>
    <lineage>
        <taxon>Eukaryota</taxon>
        <taxon>Metazoa</taxon>
        <taxon>Chordata</taxon>
        <taxon>Craniata</taxon>
        <taxon>Vertebrata</taxon>
        <taxon>Euteleostomi</taxon>
        <taxon>Lepidosauria</taxon>
        <taxon>Squamata</taxon>
        <taxon>Bifurcata</taxon>
        <taxon>Unidentata</taxon>
        <taxon>Episquamata</taxon>
        <taxon>Laterata</taxon>
        <taxon>Lacertibaenia</taxon>
        <taxon>Lacertidae</taxon>
        <taxon>Podarcis</taxon>
    </lineage>
</organism>
<feature type="transmembrane region" description="Helical" evidence="23">
    <location>
        <begin position="1107"/>
        <end position="1129"/>
    </location>
</feature>
<feature type="transmembrane region" description="Helical" evidence="23">
    <location>
        <begin position="869"/>
        <end position="887"/>
    </location>
</feature>
<evidence type="ECO:0000256" key="11">
    <source>
        <dbReference type="ARBA" id="ARBA00022753"/>
    </source>
</evidence>
<dbReference type="Pfam" id="PF23321">
    <property type="entry name" value="R1_ABCA1"/>
    <property type="match status" value="1"/>
</dbReference>
<dbReference type="InterPro" id="IPR026082">
    <property type="entry name" value="ABCA"/>
</dbReference>
<keyword evidence="16 23" id="KW-0472">Membrane</keyword>
<feature type="transmembrane region" description="Helical" evidence="23">
    <location>
        <begin position="1209"/>
        <end position="1230"/>
    </location>
</feature>
<sequence>MSLDPPRQIGVWRQTRALLYKNCLVKWRTKKASVQEVLIPLTFLGLLIIISMIQPNKRHDEVPDCNLDSTSCSSISEFIIGYTPVTNMTRTIMHKVTSEYCPEAEDAKEFLSEAEMEEASLQDPENFVGVIFNDSMSYHLRFPTVVAPRSLILPTSIASCSTPSKMCEAETYWHYGFAGIQIYIDAAIIELKTNKSVLEELESAKAVKMGKSAVVEIDNFFRAVILIYLVIAFSPFGYFLTIHIMTEKEKKLKEFLMVMGLQDTAFWLSWVLLYTSLILVMSLLMSVIATFSSLFPQSSSFVIFLLFFLYGLSSISFAFLLTSLFKKVNYAGSAQFFTTVAFGAVGLSIALLEDFPKSFVWSLSPLCECPFLIGVVQVMHLEDYEEGAIFSHITHGPYPLIIAYTLLTLDSMLYLLLGIYFDQVIPGEYGLRRSFFFFLKPSFWVKRTRNYKELYESSINGSLEFNEIVEPISSEFQGREAIRINNVQKSYIKKGETVEALKSLSFDIYEGQITALLGHSGTGKTTLMNILCGLSPPSDGFASIYGCRVSEIDEMLDIRKVIGVCQQSDIYFDVLTVEENLSIIASVKGIPPNDMIQEVQKVLLDLDMHPIKDNQAKKLSGGQKRKLSVGFAVLGDPKVLLLDEPTAGMDPCSRQTVWNLLKNGKSTRVTVFSTHFMEEADIVADRKAVISQGMLKCLGSSLFLKTKWGIGYRLSMQIDRYCNTEGTAFLIKQHIPGASLLKQTEEQLVYALPFNDMDKFSALFADLDMHSHLGVISYGVSMTTLEDVFLKLEVEAEINHTDFSAFNSEQAEDEMDAKSMDELEQSLLMLSETKSCVLSNKSLWKKQVSTLAKVHFLNFKRDIKSLTEVFLLLTVFLGVEIYMFNMYRQYFKNAVVPVKFSPDLYFLKPNETHHKYKSSLLVQNFTGSDIDDIISSLISQYVHTEIFNGSDYVSVAPHNGALNVSHAGKNYIFTAAFNCTMKHSLPVMMNIISNLYLHNLNVTENIHVWSSSFFQKITDRGFIMVLVVQALTVGVTITGLPSYFSMDNAENHRIKAYTQLKLSGLYPSAYWCGQALVDILLYYIILLLMVGILFIVHHGIIFFPEEALAVVLCLIGYVPSVILFHYVVSFTFKTIQNTKEFWSLIFSTVALICVIVIDVAFIQSYAIAIIIHTCFSIFIPIYPLIGCLISLTEVAEKLGRNMERNTERLLVSTIAPYLQCVIWLFLLRYLEVKCGGRSMRNDPFFRTPAKLKARKSPDVPFDEDEDEDVVAERLRVKEMTTSQSCEEKPAILVSNLHKDYDERTDFLLGRKIKKVATNQVFFCVKKGEIMGLLGPNGAGKSTLINMLVGEVEPTSGQVLMGDHSLGENNKDSSMRFMGYCPQTNPLWPDITLQEHFEIYGAIKGMSESNMKEFIKCISHALDLKEHLQKRAKDLGVGIKRKLCFALSMLGNPNVTLLDEPSTGMDPVGIQQMWKAIRAALKSKERAAILTTHYMEEAEAVCDRVAILVSGKLRCIGTVQHLKSKFGKGYFLEMKLREVPDLQQKERLQRMVLRIFPNASCQKSIASVLAYKIPKEDVHSLAVSFSKLEEARHAFNIEEYSFSQATLEQVFMELVKEQEEEESNFGTLNGTISWERSQGERVIF</sequence>
<evidence type="ECO:0000256" key="14">
    <source>
        <dbReference type="ARBA" id="ARBA00023034"/>
    </source>
</evidence>
<dbReference type="InterPro" id="IPR056264">
    <property type="entry name" value="R2_ABCA1-4-like"/>
</dbReference>
<dbReference type="GO" id="GO:0005765">
    <property type="term" value="C:lysosomal membrane"/>
    <property type="evidence" value="ECO:0007669"/>
    <property type="project" value="UniProtKB-SubCell"/>
</dbReference>
<dbReference type="GO" id="GO:0000139">
    <property type="term" value="C:Golgi membrane"/>
    <property type="evidence" value="ECO:0007669"/>
    <property type="project" value="UniProtKB-SubCell"/>
</dbReference>
<evidence type="ECO:0000256" key="6">
    <source>
        <dbReference type="ARBA" id="ARBA00022448"/>
    </source>
</evidence>